<keyword evidence="3" id="KW-1185">Reference proteome</keyword>
<gene>
    <name evidence="2" type="ORF">EI97DRAFT_461039</name>
</gene>
<dbReference type="OrthoDB" id="3675232at2759"/>
<name>A0A6A6JBR3_WESOR</name>
<evidence type="ECO:0000313" key="2">
    <source>
        <dbReference type="EMBL" id="KAF2273613.1"/>
    </source>
</evidence>
<dbReference type="GeneID" id="54554336"/>
<reference evidence="2" key="1">
    <citation type="journal article" date="2020" name="Stud. Mycol.">
        <title>101 Dothideomycetes genomes: a test case for predicting lifestyles and emergence of pathogens.</title>
        <authorList>
            <person name="Haridas S."/>
            <person name="Albert R."/>
            <person name="Binder M."/>
            <person name="Bloem J."/>
            <person name="Labutti K."/>
            <person name="Salamov A."/>
            <person name="Andreopoulos B."/>
            <person name="Baker S."/>
            <person name="Barry K."/>
            <person name="Bills G."/>
            <person name="Bluhm B."/>
            <person name="Cannon C."/>
            <person name="Castanera R."/>
            <person name="Culley D."/>
            <person name="Daum C."/>
            <person name="Ezra D."/>
            <person name="Gonzalez J."/>
            <person name="Henrissat B."/>
            <person name="Kuo A."/>
            <person name="Liang C."/>
            <person name="Lipzen A."/>
            <person name="Lutzoni F."/>
            <person name="Magnuson J."/>
            <person name="Mondo S."/>
            <person name="Nolan M."/>
            <person name="Ohm R."/>
            <person name="Pangilinan J."/>
            <person name="Park H.-J."/>
            <person name="Ramirez L."/>
            <person name="Alfaro M."/>
            <person name="Sun H."/>
            <person name="Tritt A."/>
            <person name="Yoshinaga Y."/>
            <person name="Zwiers L.-H."/>
            <person name="Turgeon B."/>
            <person name="Goodwin S."/>
            <person name="Spatafora J."/>
            <person name="Crous P."/>
            <person name="Grigoriev I."/>
        </authorList>
    </citation>
    <scope>NUCLEOTIDE SEQUENCE</scope>
    <source>
        <strain evidence="2">CBS 379.55</strain>
    </source>
</reference>
<sequence>MSVGNSTQQVSYGDLSAILQETERYAKVIYASSSEQLLNQLLFDYWDGQESCEMRTKPPQKILDGIVFTEVLILRAWNEHRLGQAGGYVYPLHNRCFRAPNFPYDLPKPDPDMQAYIDRVILDEHGNVRDVDDAFPARRTAKLMNAYYAIPGPLEPNSLRVRPELPRNDVAAAKQPDPSPVAVEQPQSRPEPSGDAKARGSQGTKSRPTAHDDHNRLADAPGTNLDFPNGNITAVEILAFFPHWLKSWDVIDRLVSNGWTTSVMTRVINCLREMPNGPVASNTVLRMMAPSMRHRPEGQYAKWTVGSHQMPANWDPSSISVTGFRTPRLTHPRTGNGADTLNAPVPPIPFKDLARGVEFWPAGYDALDLTQCIQYHVAHPEEEWRFPTDFGALLDRIGRITVLPEHSDSVAFQRWCANKNPTDLSRVSEAAQSNENAPRGNKQRREEVDSSSPGSGQVERPSKRLRIDSAGESTNNAQQGGVNGINDAQFNPNPAQPPPACFNSLGFQYLHTIHLPPPHEVDDMAENIRWSHQNYEQGFTLSPQDIATVTALRIRSGWCSVHCLNAMGRSA</sequence>
<evidence type="ECO:0000256" key="1">
    <source>
        <dbReference type="SAM" id="MobiDB-lite"/>
    </source>
</evidence>
<proteinExistence type="predicted"/>
<dbReference type="RefSeq" id="XP_033651152.1">
    <property type="nucleotide sequence ID" value="XM_033801161.1"/>
</dbReference>
<evidence type="ECO:0000313" key="3">
    <source>
        <dbReference type="Proteomes" id="UP000800097"/>
    </source>
</evidence>
<feature type="region of interest" description="Disordered" evidence="1">
    <location>
        <begin position="423"/>
        <end position="497"/>
    </location>
</feature>
<dbReference type="Proteomes" id="UP000800097">
    <property type="component" value="Unassembled WGS sequence"/>
</dbReference>
<dbReference type="EMBL" id="ML986509">
    <property type="protein sequence ID" value="KAF2273613.1"/>
    <property type="molecule type" value="Genomic_DNA"/>
</dbReference>
<feature type="compositionally biased region" description="Polar residues" evidence="1">
    <location>
        <begin position="423"/>
        <end position="436"/>
    </location>
</feature>
<feature type="region of interest" description="Disordered" evidence="1">
    <location>
        <begin position="170"/>
        <end position="226"/>
    </location>
</feature>
<protein>
    <submittedName>
        <fullName evidence="2">Uncharacterized protein</fullName>
    </submittedName>
</protein>
<accession>A0A6A6JBR3</accession>
<feature type="compositionally biased region" description="Polar residues" evidence="1">
    <location>
        <begin position="471"/>
        <end position="480"/>
    </location>
</feature>
<organism evidence="2 3">
    <name type="scientific">Westerdykella ornata</name>
    <dbReference type="NCBI Taxonomy" id="318751"/>
    <lineage>
        <taxon>Eukaryota</taxon>
        <taxon>Fungi</taxon>
        <taxon>Dikarya</taxon>
        <taxon>Ascomycota</taxon>
        <taxon>Pezizomycotina</taxon>
        <taxon>Dothideomycetes</taxon>
        <taxon>Pleosporomycetidae</taxon>
        <taxon>Pleosporales</taxon>
        <taxon>Sporormiaceae</taxon>
        <taxon>Westerdykella</taxon>
    </lineage>
</organism>
<feature type="compositionally biased region" description="Basic and acidic residues" evidence="1">
    <location>
        <begin position="460"/>
        <end position="469"/>
    </location>
</feature>
<dbReference type="AlphaFoldDB" id="A0A6A6JBR3"/>